<dbReference type="PROSITE" id="PS01272">
    <property type="entry name" value="GCKR"/>
    <property type="match status" value="1"/>
</dbReference>
<evidence type="ECO:0000256" key="2">
    <source>
        <dbReference type="ARBA" id="ARBA00023277"/>
    </source>
</evidence>
<dbReference type="EMBL" id="JBHUKR010000007">
    <property type="protein sequence ID" value="MFD2417595.1"/>
    <property type="molecule type" value="Genomic_DNA"/>
</dbReference>
<evidence type="ECO:0000259" key="4">
    <source>
        <dbReference type="PROSITE" id="PS51464"/>
    </source>
</evidence>
<dbReference type="HAMAP" id="MF_00068">
    <property type="entry name" value="MurQ"/>
    <property type="match status" value="1"/>
</dbReference>
<accession>A0ABW5FTU4</accession>
<feature type="active site" description="Proton donor" evidence="3">
    <location>
        <position position="90"/>
    </location>
</feature>
<organism evidence="5 6">
    <name type="scientific">Amycolatopsis pigmentata</name>
    <dbReference type="NCBI Taxonomy" id="450801"/>
    <lineage>
        <taxon>Bacteria</taxon>
        <taxon>Bacillati</taxon>
        <taxon>Actinomycetota</taxon>
        <taxon>Actinomycetes</taxon>
        <taxon>Pseudonocardiales</taxon>
        <taxon>Pseudonocardiaceae</taxon>
        <taxon>Amycolatopsis</taxon>
    </lineage>
</organism>
<dbReference type="PROSITE" id="PS51464">
    <property type="entry name" value="SIS"/>
    <property type="match status" value="1"/>
</dbReference>
<evidence type="ECO:0000313" key="6">
    <source>
        <dbReference type="Proteomes" id="UP001597417"/>
    </source>
</evidence>
<dbReference type="InterPro" id="IPR046348">
    <property type="entry name" value="SIS_dom_sf"/>
</dbReference>
<keyword evidence="2 3" id="KW-0119">Carbohydrate metabolism</keyword>
<comment type="caution">
    <text evidence="5">The sequence shown here is derived from an EMBL/GenBank/DDBJ whole genome shotgun (WGS) entry which is preliminary data.</text>
</comment>
<evidence type="ECO:0000256" key="3">
    <source>
        <dbReference type="HAMAP-Rule" id="MF_00068"/>
    </source>
</evidence>
<dbReference type="RefSeq" id="WP_378265483.1">
    <property type="nucleotide sequence ID" value="NZ_JBHUKR010000007.1"/>
</dbReference>
<keyword evidence="1 3" id="KW-0456">Lyase</keyword>
<dbReference type="NCBIfam" id="NF003915">
    <property type="entry name" value="PRK05441.1"/>
    <property type="match status" value="1"/>
</dbReference>
<feature type="active site" evidence="3">
    <location>
        <position position="121"/>
    </location>
</feature>
<dbReference type="Gene3D" id="3.40.50.10490">
    <property type="entry name" value="Glucose-6-phosphate isomerase like protein, domain 1"/>
    <property type="match status" value="1"/>
</dbReference>
<dbReference type="Gene3D" id="1.10.8.1080">
    <property type="match status" value="1"/>
</dbReference>
<comment type="miscellaneous">
    <text evidence="3">A lyase-type mechanism (elimination/hydration) is suggested for the cleavage of the lactyl ether bond of MurNAc 6-phosphate, with the formation of an alpha,beta-unsaturated aldehyde intermediate with (E)-stereochemistry, followed by the syn addition of water to give product.</text>
</comment>
<dbReference type="InterPro" id="IPR040190">
    <property type="entry name" value="MURQ/GCKR"/>
</dbReference>
<comment type="catalytic activity">
    <reaction evidence="3">
        <text>N-acetyl-D-muramate 6-phosphate + H2O = N-acetyl-D-glucosamine 6-phosphate + (R)-lactate</text>
        <dbReference type="Rhea" id="RHEA:26410"/>
        <dbReference type="ChEBI" id="CHEBI:15377"/>
        <dbReference type="ChEBI" id="CHEBI:16004"/>
        <dbReference type="ChEBI" id="CHEBI:57513"/>
        <dbReference type="ChEBI" id="CHEBI:58722"/>
        <dbReference type="EC" id="4.2.1.126"/>
    </reaction>
</comment>
<keyword evidence="6" id="KW-1185">Reference proteome</keyword>
<reference evidence="6" key="1">
    <citation type="journal article" date="2019" name="Int. J. Syst. Evol. Microbiol.">
        <title>The Global Catalogue of Microorganisms (GCM) 10K type strain sequencing project: providing services to taxonomists for standard genome sequencing and annotation.</title>
        <authorList>
            <consortium name="The Broad Institute Genomics Platform"/>
            <consortium name="The Broad Institute Genome Sequencing Center for Infectious Disease"/>
            <person name="Wu L."/>
            <person name="Ma J."/>
        </authorList>
    </citation>
    <scope>NUCLEOTIDE SEQUENCE [LARGE SCALE GENOMIC DNA]</scope>
    <source>
        <strain evidence="6">CGMCC 4.7645</strain>
    </source>
</reference>
<dbReference type="InterPro" id="IPR005488">
    <property type="entry name" value="Etherase_MurQ"/>
</dbReference>
<dbReference type="CDD" id="cd05007">
    <property type="entry name" value="SIS_Etherase"/>
    <property type="match status" value="1"/>
</dbReference>
<dbReference type="PANTHER" id="PTHR10088:SF4">
    <property type="entry name" value="GLUCOKINASE REGULATORY PROTEIN"/>
    <property type="match status" value="1"/>
</dbReference>
<dbReference type="Proteomes" id="UP001597417">
    <property type="component" value="Unassembled WGS sequence"/>
</dbReference>
<dbReference type="InterPro" id="IPR001347">
    <property type="entry name" value="SIS_dom"/>
</dbReference>
<evidence type="ECO:0000313" key="5">
    <source>
        <dbReference type="EMBL" id="MFD2417595.1"/>
    </source>
</evidence>
<dbReference type="Pfam" id="PF22645">
    <property type="entry name" value="GKRP_SIS_N"/>
    <property type="match status" value="1"/>
</dbReference>
<dbReference type="PANTHER" id="PTHR10088">
    <property type="entry name" value="GLUCOKINASE REGULATORY PROTEIN"/>
    <property type="match status" value="1"/>
</dbReference>
<feature type="domain" description="SIS" evidence="4">
    <location>
        <begin position="62"/>
        <end position="224"/>
    </location>
</feature>
<dbReference type="InterPro" id="IPR005486">
    <property type="entry name" value="Glucokinase_regulatory_CS"/>
</dbReference>
<protein>
    <recommendedName>
        <fullName evidence="3">N-acetylmuramic acid 6-phosphate etherase</fullName>
        <shortName evidence="3">MurNAc-6-P etherase</shortName>
        <ecNumber evidence="3">4.2.1.126</ecNumber>
    </recommendedName>
    <alternativeName>
        <fullName evidence="3">N-acetylmuramic acid 6-phosphate hydrolase</fullName>
    </alternativeName>
    <alternativeName>
        <fullName evidence="3">N-acetylmuramic acid 6-phosphate lyase</fullName>
    </alternativeName>
</protein>
<sequence length="308" mass="31924">MMTVPHQVVHVDSPTEQRNPRTIEIDRMSTLGILGLINAEDHRVPEAVGEVLPRLAEAVDFAVEALRGGHRVHYVGAGTSGRLAVLDAAELIPTFNVPPDWFVAHHAGGDRALREPVENVEDDAKTGAAELAGAVRPGDFVLGLTASGRTPFVLGALHAASLGGARTGLVSGNPHATRPPGVDVLIPVDTGAEAIAGSTRMKAGTAQKIVLTAFSTATMIKLGRTYSNLMVSVRATNAKLRGRTLRILHEATGASEDACATALAECDGDLKVALVHMLCGVEPATATTLLTASGGHVREALSASACTP</sequence>
<comment type="pathway">
    <text evidence="3">Amino-sugar metabolism; N-acetylmuramate degradation.</text>
</comment>
<dbReference type="SUPFAM" id="SSF53697">
    <property type="entry name" value="SIS domain"/>
    <property type="match status" value="1"/>
</dbReference>
<dbReference type="EC" id="4.2.1.126" evidence="3"/>
<comment type="subunit">
    <text evidence="3">Homodimer.</text>
</comment>
<evidence type="ECO:0000256" key="1">
    <source>
        <dbReference type="ARBA" id="ARBA00023239"/>
    </source>
</evidence>
<comment type="function">
    <text evidence="3">Specifically catalyzes the cleavage of the D-lactyl ether substituent of MurNAc 6-phosphate, producing GlcNAc 6-phosphate and D-lactate.</text>
</comment>
<gene>
    <name evidence="3" type="primary">murQ</name>
    <name evidence="5" type="ORF">ACFSXZ_14795</name>
</gene>
<comment type="similarity">
    <text evidence="3">Belongs to the GCKR-like family. MurNAc-6-P etherase subfamily.</text>
</comment>
<proteinExistence type="inferred from homology"/>
<name>A0ABW5FTU4_9PSEU</name>
<dbReference type="NCBIfam" id="NF009222">
    <property type="entry name" value="PRK12570.1"/>
    <property type="match status" value="1"/>
</dbReference>